<dbReference type="GO" id="GO:0010041">
    <property type="term" value="P:response to iron(III) ion"/>
    <property type="evidence" value="ECO:0007669"/>
    <property type="project" value="TreeGrafter"/>
</dbReference>
<dbReference type="GO" id="GO:0016763">
    <property type="term" value="F:pentosyltransferase activity"/>
    <property type="evidence" value="ECO:0007669"/>
    <property type="project" value="TreeGrafter"/>
</dbReference>
<evidence type="ECO:0000256" key="6">
    <source>
        <dbReference type="ARBA" id="ARBA00022989"/>
    </source>
</evidence>
<evidence type="ECO:0000256" key="4">
    <source>
        <dbReference type="ARBA" id="ARBA00022679"/>
    </source>
</evidence>
<comment type="subcellular location">
    <subcellularLocation>
        <location evidence="1">Cell membrane</location>
        <topology evidence="1">Multi-pass membrane protein</topology>
    </subcellularLocation>
</comment>
<reference evidence="9" key="1">
    <citation type="submission" date="2019-08" db="EMBL/GenBank/DDBJ databases">
        <authorList>
            <person name="Kucharzyk K."/>
            <person name="Murdoch R.W."/>
            <person name="Higgins S."/>
            <person name="Loffler F."/>
        </authorList>
    </citation>
    <scope>NUCLEOTIDE SEQUENCE</scope>
</reference>
<dbReference type="PANTHER" id="PTHR33908:SF3">
    <property type="entry name" value="UNDECAPRENYL PHOSPHATE-ALPHA-4-AMINO-4-DEOXY-L-ARABINOSE ARABINOSYL TRANSFERASE"/>
    <property type="match status" value="1"/>
</dbReference>
<dbReference type="InterPro" id="IPR050297">
    <property type="entry name" value="LipidA_mod_glycosyltrf_83"/>
</dbReference>
<evidence type="ECO:0000256" key="7">
    <source>
        <dbReference type="ARBA" id="ARBA00023136"/>
    </source>
</evidence>
<feature type="transmembrane region" description="Helical" evidence="8">
    <location>
        <begin position="288"/>
        <end position="304"/>
    </location>
</feature>
<organism evidence="9">
    <name type="scientific">bioreactor metagenome</name>
    <dbReference type="NCBI Taxonomy" id="1076179"/>
    <lineage>
        <taxon>unclassified sequences</taxon>
        <taxon>metagenomes</taxon>
        <taxon>ecological metagenomes</taxon>
    </lineage>
</organism>
<dbReference type="EMBL" id="VSSQ01006006">
    <property type="protein sequence ID" value="MPM31199.1"/>
    <property type="molecule type" value="Genomic_DNA"/>
</dbReference>
<dbReference type="PANTHER" id="PTHR33908">
    <property type="entry name" value="MANNOSYLTRANSFERASE YKCB-RELATED"/>
    <property type="match status" value="1"/>
</dbReference>
<evidence type="ECO:0000256" key="2">
    <source>
        <dbReference type="ARBA" id="ARBA00022475"/>
    </source>
</evidence>
<gene>
    <name evidence="9" type="ORF">SDC9_77753</name>
</gene>
<keyword evidence="7 8" id="KW-0472">Membrane</keyword>
<dbReference type="GO" id="GO:0005886">
    <property type="term" value="C:plasma membrane"/>
    <property type="evidence" value="ECO:0007669"/>
    <property type="project" value="UniProtKB-SubCell"/>
</dbReference>
<dbReference type="AlphaFoldDB" id="A0A644YS96"/>
<comment type="caution">
    <text evidence="9">The sequence shown here is derived from an EMBL/GenBank/DDBJ whole genome shotgun (WGS) entry which is preliminary data.</text>
</comment>
<keyword evidence="2" id="KW-1003">Cell membrane</keyword>
<feature type="transmembrane region" description="Helical" evidence="8">
    <location>
        <begin position="70"/>
        <end position="92"/>
    </location>
</feature>
<feature type="transmembrane region" description="Helical" evidence="8">
    <location>
        <begin position="5"/>
        <end position="23"/>
    </location>
</feature>
<sequence length="515" mass="59188">MKNKYLYLIWFIALLPVMIFRDYTPANELRYLSIVDEALRNGDIFTFTNQGEIYADKPPLFFWLMMAGKIILGGHHMWFLSLLSVIPAMVIFMTMEKWVREENPENQTEALLMLMTTGLFTGLAVFVRMDMLMCMFITLALHTFYKIYKGNARKSDSFLFPTYVFLALFSKGPIGILVPLLSTLLFLLYQRKIHTWKQYWGWKSLLILLLGCGIWFAGVYIESGSEYLNNLLVHQTVGRGINAFHHKRPFYYYATSVWYSLAPWMFFSVGLIVWGMVRKKIQTELERFFLIIILTTFVMLSVISSKLAVYLLPAFPFFIYLSVLLLKKTDKTNIWLRISLAVPAAVFALVLPALIYLPRTDETFFVGVPLVYIAAGIATLSGLTVLYLLFFKKQICRPIRVMALGILLTVFVAGWSIPQLNPYLGWSKLCEKAYTVAAEKEVSDYYVYGISRAENMDVFLKKKIILADKEEIVNNKLAGQLLLISKKTIKKNSDIQSAILGKERYEVGKYVVVAL</sequence>
<feature type="transmembrane region" description="Helical" evidence="8">
    <location>
        <begin position="257"/>
        <end position="276"/>
    </location>
</feature>
<feature type="transmembrane region" description="Helical" evidence="8">
    <location>
        <begin position="310"/>
        <end position="326"/>
    </location>
</feature>
<evidence type="ECO:0000256" key="3">
    <source>
        <dbReference type="ARBA" id="ARBA00022676"/>
    </source>
</evidence>
<evidence type="ECO:0000256" key="8">
    <source>
        <dbReference type="SAM" id="Phobius"/>
    </source>
</evidence>
<protein>
    <submittedName>
        <fullName evidence="9">Uncharacterized protein</fullName>
    </submittedName>
</protein>
<proteinExistence type="predicted"/>
<name>A0A644YS96_9ZZZZ</name>
<feature type="transmembrane region" description="Helical" evidence="8">
    <location>
        <begin position="338"/>
        <end position="358"/>
    </location>
</feature>
<feature type="transmembrane region" description="Helical" evidence="8">
    <location>
        <begin position="200"/>
        <end position="221"/>
    </location>
</feature>
<evidence type="ECO:0000313" key="9">
    <source>
        <dbReference type="EMBL" id="MPM31199.1"/>
    </source>
</evidence>
<feature type="transmembrane region" description="Helical" evidence="8">
    <location>
        <begin position="401"/>
        <end position="418"/>
    </location>
</feature>
<keyword evidence="6 8" id="KW-1133">Transmembrane helix</keyword>
<keyword evidence="4" id="KW-0808">Transferase</keyword>
<evidence type="ECO:0000256" key="1">
    <source>
        <dbReference type="ARBA" id="ARBA00004651"/>
    </source>
</evidence>
<accession>A0A644YS96</accession>
<feature type="transmembrane region" description="Helical" evidence="8">
    <location>
        <begin position="112"/>
        <end position="145"/>
    </location>
</feature>
<feature type="transmembrane region" description="Helical" evidence="8">
    <location>
        <begin position="364"/>
        <end position="389"/>
    </location>
</feature>
<feature type="transmembrane region" description="Helical" evidence="8">
    <location>
        <begin position="165"/>
        <end position="188"/>
    </location>
</feature>
<dbReference type="GO" id="GO:0008610">
    <property type="term" value="P:lipid biosynthetic process"/>
    <property type="evidence" value="ECO:0007669"/>
    <property type="project" value="UniProtKB-ARBA"/>
</dbReference>
<keyword evidence="3" id="KW-0328">Glycosyltransferase</keyword>
<keyword evidence="5 8" id="KW-0812">Transmembrane</keyword>
<evidence type="ECO:0000256" key="5">
    <source>
        <dbReference type="ARBA" id="ARBA00022692"/>
    </source>
</evidence>